<comment type="subcellular location">
    <subcellularLocation>
        <location evidence="1 13">Nucleus</location>
    </subcellularLocation>
</comment>
<dbReference type="GO" id="GO:0008270">
    <property type="term" value="F:zinc ion binding"/>
    <property type="evidence" value="ECO:0007669"/>
    <property type="project" value="UniProtKB-KW"/>
</dbReference>
<evidence type="ECO:0000256" key="13">
    <source>
        <dbReference type="RuleBase" id="RU367080"/>
    </source>
</evidence>
<dbReference type="InterPro" id="IPR039693">
    <property type="entry name" value="Rtr1/RPAP2"/>
</dbReference>
<feature type="region of interest" description="Disordered" evidence="15">
    <location>
        <begin position="366"/>
        <end position="390"/>
    </location>
</feature>
<dbReference type="GeneID" id="102686965"/>
<dbReference type="EC" id="3.1.3.16" evidence="13"/>
<dbReference type="STRING" id="7918.ENSLOCP00000005666"/>
<dbReference type="GO" id="GO:0043175">
    <property type="term" value="F:RNA polymerase core enzyme binding"/>
    <property type="evidence" value="ECO:0007669"/>
    <property type="project" value="UniProtKB-UniRule"/>
</dbReference>
<keyword evidence="3 13" id="KW-0479">Metal-binding</keyword>
<feature type="domain" description="RTR1-type" evidence="16">
    <location>
        <begin position="70"/>
        <end position="153"/>
    </location>
</feature>
<dbReference type="GeneTree" id="ENSGT00390000017965"/>
<dbReference type="Gene3D" id="1.25.40.820">
    <property type="match status" value="1"/>
</dbReference>
<organism evidence="17 18">
    <name type="scientific">Lepisosteus oculatus</name>
    <name type="common">Spotted gar</name>
    <dbReference type="NCBI Taxonomy" id="7918"/>
    <lineage>
        <taxon>Eukaryota</taxon>
        <taxon>Metazoa</taxon>
        <taxon>Chordata</taxon>
        <taxon>Craniata</taxon>
        <taxon>Vertebrata</taxon>
        <taxon>Euteleostomi</taxon>
        <taxon>Actinopterygii</taxon>
        <taxon>Neopterygii</taxon>
        <taxon>Holostei</taxon>
        <taxon>Semionotiformes</taxon>
        <taxon>Lepisosteidae</taxon>
        <taxon>Lepisosteus</taxon>
    </lineage>
</organism>
<dbReference type="GO" id="GO:0005737">
    <property type="term" value="C:cytoplasm"/>
    <property type="evidence" value="ECO:0000318"/>
    <property type="project" value="GO_Central"/>
</dbReference>
<keyword evidence="18" id="KW-1185">Reference proteome</keyword>
<dbReference type="KEGG" id="loc:102686965"/>
<evidence type="ECO:0000313" key="17">
    <source>
        <dbReference type="Ensembl" id="ENSLOCP00000005666.1"/>
    </source>
</evidence>
<evidence type="ECO:0000256" key="2">
    <source>
        <dbReference type="ARBA" id="ARBA00005676"/>
    </source>
</evidence>
<dbReference type="HOGENOM" id="CLU_019258_1_0_1"/>
<evidence type="ECO:0000256" key="6">
    <source>
        <dbReference type="ARBA" id="ARBA00022833"/>
    </source>
</evidence>
<keyword evidence="7 13" id="KW-0904">Protein phosphatase</keyword>
<keyword evidence="14" id="KW-0175">Coiled coil</keyword>
<dbReference type="PANTHER" id="PTHR14732:SF0">
    <property type="entry name" value="RNA POLYMERASE II SUBUNIT B1 CTD PHOSPHATASE RPAP2-RELATED"/>
    <property type="match status" value="1"/>
</dbReference>
<evidence type="ECO:0000256" key="15">
    <source>
        <dbReference type="SAM" id="MobiDB-lite"/>
    </source>
</evidence>
<dbReference type="GO" id="GO:0008420">
    <property type="term" value="F:RNA polymerase II CTD heptapeptide repeat phosphatase activity"/>
    <property type="evidence" value="ECO:0000318"/>
    <property type="project" value="GO_Central"/>
</dbReference>
<reference evidence="17" key="3">
    <citation type="submission" date="2025-09" db="UniProtKB">
        <authorList>
            <consortium name="Ensembl"/>
        </authorList>
    </citation>
    <scope>IDENTIFICATION</scope>
</reference>
<dbReference type="FunCoup" id="W5MBA7">
    <property type="interactions" value="613"/>
</dbReference>
<sequence>MEECRGAAGRSAGPGKKGRTAVKAQTALEAAKRKEALKEAVRRKLQLEQRALRLVEELLEDSVTEDFLLGCAKSITPGNYRDVVDERSIVKLCGYPVCQNKLVNVPKQQYKISTRTNKVYDITERKCFCSNFCYKASKYFEGQIPKTPLWSREEESFPDVTLMKQGESGSSGEEVRIAAEPVRLSEIETPQPEEERDPPGGESGSSDAEQEFVSSIVPAEGAGPRGGVAPPTGSGGGWGPKRVEGRGRMGQGTVEEASGGLRKCRIASEGDEGTSAGRCQRDRGAEEPGTGNKLRDDAPEPQAGITRVGVSKRAAEGLRGLLKDQKPGGGASRVVLKTSLLQTLRRTLQEWKTEETLRFLYGPDYEQRTPEAPAHAAREEEEEEEELDEDDLAELPEELGVGGCGPGSAGASRRKPSAPVPDFETLRRETEMLTLKVGEFYRGEFVLPEEIVPSPRMENEIHEHAGGEAPVLPLIDSSAQHLIQKKIVVEKLIRSLKDIVGPLRLTMNDIITDLNNLVRTFRFTNANIILRSPEWTLISLVLLSVLTQVSPVLRECMGSPSSVQYLSALTQELHLEEADLRSLVRVLRSPRD</sequence>
<evidence type="ECO:0000256" key="12">
    <source>
        <dbReference type="PROSITE-ProRule" id="PRU00812"/>
    </source>
</evidence>
<evidence type="ECO:0000256" key="14">
    <source>
        <dbReference type="SAM" id="Coils"/>
    </source>
</evidence>
<keyword evidence="4 13" id="KW-0863">Zinc-finger</keyword>
<keyword evidence="5 13" id="KW-0378">Hydrolase</keyword>
<evidence type="ECO:0000256" key="11">
    <source>
        <dbReference type="ARBA" id="ARBA00048336"/>
    </source>
</evidence>
<dbReference type="AlphaFoldDB" id="W5MBA7"/>
<evidence type="ECO:0000256" key="8">
    <source>
        <dbReference type="ARBA" id="ARBA00023242"/>
    </source>
</evidence>
<feature type="region of interest" description="Disordered" evidence="15">
    <location>
        <begin position="1"/>
        <end position="24"/>
    </location>
</feature>
<evidence type="ECO:0000313" key="18">
    <source>
        <dbReference type="Proteomes" id="UP000018468"/>
    </source>
</evidence>
<comment type="subunit">
    <text evidence="13">Associates with the RNA polymerase II complex.</text>
</comment>
<evidence type="ECO:0000256" key="3">
    <source>
        <dbReference type="ARBA" id="ARBA00022723"/>
    </source>
</evidence>
<dbReference type="Pfam" id="PF04181">
    <property type="entry name" value="RPAP2_Rtr1"/>
    <property type="match status" value="1"/>
</dbReference>
<evidence type="ECO:0000259" key="16">
    <source>
        <dbReference type="PROSITE" id="PS51479"/>
    </source>
</evidence>
<protein>
    <recommendedName>
        <fullName evidence="13">RNA polymerase II subunit B1 CTD phosphatase RPAP2 homolog</fullName>
        <ecNumber evidence="13">3.1.3.16</ecNumber>
    </recommendedName>
</protein>
<dbReference type="CTD" id="79871"/>
<dbReference type="Bgee" id="ENSLOCG00000004726">
    <property type="expression patterns" value="Expressed in ovary and 13 other cell types or tissues"/>
</dbReference>
<dbReference type="EMBL" id="AHAT01018340">
    <property type="status" value="NOT_ANNOTATED_CDS"/>
    <property type="molecule type" value="Genomic_DNA"/>
</dbReference>
<evidence type="ECO:0000256" key="9">
    <source>
        <dbReference type="ARBA" id="ARBA00045547"/>
    </source>
</evidence>
<reference evidence="17" key="2">
    <citation type="submission" date="2025-08" db="UniProtKB">
        <authorList>
            <consortium name="Ensembl"/>
        </authorList>
    </citation>
    <scope>IDENTIFICATION</scope>
</reference>
<dbReference type="PROSITE" id="PS51479">
    <property type="entry name" value="ZF_RTR1"/>
    <property type="match status" value="1"/>
</dbReference>
<reference evidence="18" key="1">
    <citation type="submission" date="2011-12" db="EMBL/GenBank/DDBJ databases">
        <title>The Draft Genome of Lepisosteus oculatus.</title>
        <authorList>
            <consortium name="The Broad Institute Genome Assembly &amp; Analysis Group"/>
            <consortium name="Computational R&amp;D Group"/>
            <consortium name="and Sequencing Platform"/>
            <person name="Di Palma F."/>
            <person name="Alfoldi J."/>
            <person name="Johnson J."/>
            <person name="Berlin A."/>
            <person name="Gnerre S."/>
            <person name="Jaffe D."/>
            <person name="MacCallum I."/>
            <person name="Young S."/>
            <person name="Walker B.J."/>
            <person name="Lander E.S."/>
            <person name="Lindblad-Toh K."/>
        </authorList>
    </citation>
    <scope>NUCLEOTIDE SEQUENCE [LARGE SCALE GENOMIC DNA]</scope>
</reference>
<evidence type="ECO:0000256" key="4">
    <source>
        <dbReference type="ARBA" id="ARBA00022771"/>
    </source>
</evidence>
<dbReference type="InterPro" id="IPR007308">
    <property type="entry name" value="Rtr1/RPAP2_dom"/>
</dbReference>
<keyword evidence="8 13" id="KW-0539">Nucleus</keyword>
<dbReference type="OrthoDB" id="2590500at2759"/>
<dbReference type="InParanoid" id="W5MBA7"/>
<comment type="similarity">
    <text evidence="2 12 13">Belongs to the RPAP2 family.</text>
</comment>
<evidence type="ECO:0000256" key="7">
    <source>
        <dbReference type="ARBA" id="ARBA00022912"/>
    </source>
</evidence>
<dbReference type="eggNOG" id="KOG4780">
    <property type="taxonomic scope" value="Eukaryota"/>
</dbReference>
<feature type="compositionally biased region" description="Acidic residues" evidence="15">
    <location>
        <begin position="379"/>
        <end position="390"/>
    </location>
</feature>
<keyword evidence="6 13" id="KW-0862">Zinc</keyword>
<dbReference type="Ensembl" id="ENSLOCT00000005674.1">
    <property type="protein sequence ID" value="ENSLOCP00000005666.1"/>
    <property type="gene ID" value="ENSLOCG00000004726.1"/>
</dbReference>
<dbReference type="Proteomes" id="UP000018468">
    <property type="component" value="Linkage group LG10"/>
</dbReference>
<name>W5MBA7_LEPOC</name>
<feature type="region of interest" description="Disordered" evidence="15">
    <location>
        <begin position="163"/>
        <end position="312"/>
    </location>
</feature>
<feature type="coiled-coil region" evidence="14">
    <location>
        <begin position="30"/>
        <end position="57"/>
    </location>
</feature>
<dbReference type="GO" id="GO:0005634">
    <property type="term" value="C:nucleus"/>
    <property type="evidence" value="ECO:0000318"/>
    <property type="project" value="GO_Central"/>
</dbReference>
<evidence type="ECO:0000256" key="10">
    <source>
        <dbReference type="ARBA" id="ARBA00047761"/>
    </source>
</evidence>
<comment type="function">
    <text evidence="9">Protein phosphatase that displays CTD phosphatase activity and regulates transcription of snRNA genes. Recognizes and binds phosphorylated 'Ser-7' of the C-terminal heptapeptide repeat domain (CTD) of the largest RNA polymerase II subunit POLR2A, and mediates dephosphorylation of 'Ser-5' of the CTD, thereby promoting transcription of snRNA genes. Downstream of EIF2AK3/PERK, dephosphorylates ERN1, a sensor for the endoplasmic reticulum unfolded protein response (UPR), to abort failed ER-stress adaptation and trigger apoptosis.</text>
</comment>
<comment type="catalytic activity">
    <reaction evidence="10 13">
        <text>O-phospho-L-seryl-[protein] + H2O = L-seryl-[protein] + phosphate</text>
        <dbReference type="Rhea" id="RHEA:20629"/>
        <dbReference type="Rhea" id="RHEA-COMP:9863"/>
        <dbReference type="Rhea" id="RHEA-COMP:11604"/>
        <dbReference type="ChEBI" id="CHEBI:15377"/>
        <dbReference type="ChEBI" id="CHEBI:29999"/>
        <dbReference type="ChEBI" id="CHEBI:43474"/>
        <dbReference type="ChEBI" id="CHEBI:83421"/>
        <dbReference type="EC" id="3.1.3.16"/>
    </reaction>
</comment>
<evidence type="ECO:0000256" key="5">
    <source>
        <dbReference type="ARBA" id="ARBA00022801"/>
    </source>
</evidence>
<dbReference type="InterPro" id="IPR038534">
    <property type="entry name" value="Rtr1/RPAP2_sf"/>
</dbReference>
<proteinExistence type="inferred from homology"/>
<accession>W5MBA7</accession>
<dbReference type="PANTHER" id="PTHR14732">
    <property type="entry name" value="RNA POLYMERASE II SUBUNIT B1 CTD PHOSPHATASE RPAP2-RELATED"/>
    <property type="match status" value="1"/>
</dbReference>
<dbReference type="OMA" id="YPICQNK"/>
<comment type="catalytic activity">
    <reaction evidence="11 13">
        <text>O-phospho-L-threonyl-[protein] + H2O = L-threonyl-[protein] + phosphate</text>
        <dbReference type="Rhea" id="RHEA:47004"/>
        <dbReference type="Rhea" id="RHEA-COMP:11060"/>
        <dbReference type="Rhea" id="RHEA-COMP:11605"/>
        <dbReference type="ChEBI" id="CHEBI:15377"/>
        <dbReference type="ChEBI" id="CHEBI:30013"/>
        <dbReference type="ChEBI" id="CHEBI:43474"/>
        <dbReference type="ChEBI" id="CHEBI:61977"/>
        <dbReference type="EC" id="3.1.3.16"/>
    </reaction>
</comment>
<evidence type="ECO:0000256" key="1">
    <source>
        <dbReference type="ARBA" id="ARBA00004123"/>
    </source>
</evidence>